<dbReference type="Gene3D" id="2.40.50.100">
    <property type="match status" value="1"/>
</dbReference>
<evidence type="ECO:0000313" key="7">
    <source>
        <dbReference type="EMBL" id="MFD2522778.1"/>
    </source>
</evidence>
<name>A0ABW5JB09_9BACT</name>
<dbReference type="Proteomes" id="UP001597510">
    <property type="component" value="Unassembled WGS sequence"/>
</dbReference>
<organism evidence="7 8">
    <name type="scientific">Emticicia soli</name>
    <dbReference type="NCBI Taxonomy" id="2027878"/>
    <lineage>
        <taxon>Bacteria</taxon>
        <taxon>Pseudomonadati</taxon>
        <taxon>Bacteroidota</taxon>
        <taxon>Cytophagia</taxon>
        <taxon>Cytophagales</taxon>
        <taxon>Leadbetterellaceae</taxon>
        <taxon>Emticicia</taxon>
    </lineage>
</organism>
<accession>A0ABW5JB09</accession>
<feature type="chain" id="PRO_5046401339" evidence="4">
    <location>
        <begin position="25"/>
        <end position="372"/>
    </location>
</feature>
<evidence type="ECO:0000259" key="5">
    <source>
        <dbReference type="Pfam" id="PF25954"/>
    </source>
</evidence>
<reference evidence="8" key="1">
    <citation type="journal article" date="2019" name="Int. J. Syst. Evol. Microbiol.">
        <title>The Global Catalogue of Microorganisms (GCM) 10K type strain sequencing project: providing services to taxonomists for standard genome sequencing and annotation.</title>
        <authorList>
            <consortium name="The Broad Institute Genomics Platform"/>
            <consortium name="The Broad Institute Genome Sequencing Center for Infectious Disease"/>
            <person name="Wu L."/>
            <person name="Ma J."/>
        </authorList>
    </citation>
    <scope>NUCLEOTIDE SEQUENCE [LARGE SCALE GENOMIC DNA]</scope>
    <source>
        <strain evidence="8">KCTC 52344</strain>
    </source>
</reference>
<feature type="domain" description="CzcB-like barrel-sandwich hybrid" evidence="6">
    <location>
        <begin position="79"/>
        <end position="218"/>
    </location>
</feature>
<dbReference type="InterPro" id="IPR058647">
    <property type="entry name" value="BSH_CzcB-like"/>
</dbReference>
<evidence type="ECO:0000256" key="1">
    <source>
        <dbReference type="ARBA" id="ARBA00009477"/>
    </source>
</evidence>
<comment type="similarity">
    <text evidence="1">Belongs to the membrane fusion protein (MFP) (TC 8.A.1) family.</text>
</comment>
<evidence type="ECO:0000256" key="2">
    <source>
        <dbReference type="ARBA" id="ARBA00022448"/>
    </source>
</evidence>
<dbReference type="Pfam" id="PF25954">
    <property type="entry name" value="Beta-barrel_RND_2"/>
    <property type="match status" value="1"/>
</dbReference>
<keyword evidence="3" id="KW-0175">Coiled coil</keyword>
<dbReference type="PANTHER" id="PTHR30097">
    <property type="entry name" value="CATION EFFLUX SYSTEM PROTEIN CUSB"/>
    <property type="match status" value="1"/>
</dbReference>
<keyword evidence="2" id="KW-0813">Transport</keyword>
<dbReference type="SUPFAM" id="SSF111369">
    <property type="entry name" value="HlyD-like secretion proteins"/>
    <property type="match status" value="1"/>
</dbReference>
<protein>
    <submittedName>
        <fullName evidence="7">Efflux RND transporter periplasmic adaptor subunit</fullName>
    </submittedName>
</protein>
<feature type="coiled-coil region" evidence="3">
    <location>
        <begin position="115"/>
        <end position="173"/>
    </location>
</feature>
<evidence type="ECO:0000256" key="4">
    <source>
        <dbReference type="SAM" id="SignalP"/>
    </source>
</evidence>
<dbReference type="PANTHER" id="PTHR30097:SF4">
    <property type="entry name" value="SLR6042 PROTEIN"/>
    <property type="match status" value="1"/>
</dbReference>
<dbReference type="Pfam" id="PF25973">
    <property type="entry name" value="BSH_CzcB"/>
    <property type="match status" value="1"/>
</dbReference>
<gene>
    <name evidence="7" type="ORF">ACFSR2_17900</name>
</gene>
<dbReference type="Gene3D" id="2.40.420.20">
    <property type="match status" value="1"/>
</dbReference>
<feature type="signal peptide" evidence="4">
    <location>
        <begin position="1"/>
        <end position="24"/>
    </location>
</feature>
<evidence type="ECO:0000313" key="8">
    <source>
        <dbReference type="Proteomes" id="UP001597510"/>
    </source>
</evidence>
<sequence>MKTLKIFNILIIAGLAAFSALGLASCTNSEAEDKKDSVADNSALTPEQMKHLVTADAEIKTVANDLSLTGKIQFNEDKVVKVFPLVGGHIEDVKIELGDYVQKGQVLAVIRSGDLADLQQQAISARSQLSVAQKNAQVAEDMSKSGLASQKDLVAAQEQLQAAKGELNRVGERQNILGGNGSVYVVKAPVGGYVVEKKAAPGMELRSDDPENLFTISNLDQIWVIANVYESDLANVKLGYSADISTLAYPNKVFKGKIDKIFNVLDPSSKTEQVRIVLNNNDKNFFLKPEMFANVHLEYAGTDQKVAIPSKAIVFDKSQNYVVVLQNGKDLLVKPIEVYKTTGETTYLTSGLAPNEKVITDNQLLIYQALNN</sequence>
<dbReference type="InterPro" id="IPR006143">
    <property type="entry name" value="RND_pump_MFP"/>
</dbReference>
<proteinExistence type="inferred from homology"/>
<evidence type="ECO:0000259" key="6">
    <source>
        <dbReference type="Pfam" id="PF25973"/>
    </source>
</evidence>
<dbReference type="InterPro" id="IPR058792">
    <property type="entry name" value="Beta-barrel_RND_2"/>
</dbReference>
<feature type="domain" description="CusB-like beta-barrel" evidence="5">
    <location>
        <begin position="221"/>
        <end position="298"/>
    </location>
</feature>
<dbReference type="RefSeq" id="WP_340237888.1">
    <property type="nucleotide sequence ID" value="NZ_JBBEWC010000008.1"/>
</dbReference>
<dbReference type="InterPro" id="IPR051909">
    <property type="entry name" value="MFP_Cation_Efflux"/>
</dbReference>
<keyword evidence="4" id="KW-0732">Signal</keyword>
<dbReference type="EMBL" id="JBHULC010000021">
    <property type="protein sequence ID" value="MFD2522778.1"/>
    <property type="molecule type" value="Genomic_DNA"/>
</dbReference>
<dbReference type="NCBIfam" id="TIGR01730">
    <property type="entry name" value="RND_mfp"/>
    <property type="match status" value="1"/>
</dbReference>
<comment type="caution">
    <text evidence="7">The sequence shown here is derived from an EMBL/GenBank/DDBJ whole genome shotgun (WGS) entry which is preliminary data.</text>
</comment>
<dbReference type="Gene3D" id="2.40.30.170">
    <property type="match status" value="1"/>
</dbReference>
<dbReference type="PROSITE" id="PS51257">
    <property type="entry name" value="PROKAR_LIPOPROTEIN"/>
    <property type="match status" value="1"/>
</dbReference>
<evidence type="ECO:0000256" key="3">
    <source>
        <dbReference type="SAM" id="Coils"/>
    </source>
</evidence>
<keyword evidence="8" id="KW-1185">Reference proteome</keyword>